<keyword evidence="7" id="KW-0333">Golgi apparatus</keyword>
<keyword evidence="10" id="KW-1185">Reference proteome</keyword>
<evidence type="ECO:0000256" key="7">
    <source>
        <dbReference type="ARBA" id="ARBA00023034"/>
    </source>
</evidence>
<dbReference type="EMBL" id="CP014501">
    <property type="protein sequence ID" value="ANB13057.1"/>
    <property type="molecule type" value="Genomic_DNA"/>
</dbReference>
<accession>A0A161HJU1</accession>
<dbReference type="GeneID" id="30033126"/>
<dbReference type="RefSeq" id="XP_018735534.1">
    <property type="nucleotide sequence ID" value="XM_018878207.1"/>
</dbReference>
<dbReference type="Pfam" id="PF04051">
    <property type="entry name" value="TRAPP"/>
    <property type="match status" value="1"/>
</dbReference>
<dbReference type="GO" id="GO:0006888">
    <property type="term" value="P:endoplasmic reticulum to Golgi vesicle-mediated transport"/>
    <property type="evidence" value="ECO:0007669"/>
    <property type="project" value="EnsemblFungi"/>
</dbReference>
<evidence type="ECO:0000256" key="8">
    <source>
        <dbReference type="SAM" id="MobiDB-lite"/>
    </source>
</evidence>
<organism evidence="9 10">
    <name type="scientific">Sugiyamaella lignohabitans</name>
    <dbReference type="NCBI Taxonomy" id="796027"/>
    <lineage>
        <taxon>Eukaryota</taxon>
        <taxon>Fungi</taxon>
        <taxon>Dikarya</taxon>
        <taxon>Ascomycota</taxon>
        <taxon>Saccharomycotina</taxon>
        <taxon>Dipodascomycetes</taxon>
        <taxon>Dipodascales</taxon>
        <taxon>Trichomonascaceae</taxon>
        <taxon>Sugiyamaella</taxon>
    </lineage>
</organism>
<keyword evidence="5" id="KW-0256">Endoplasmic reticulum</keyword>
<keyword evidence="4" id="KW-0813">Transport</keyword>
<evidence type="ECO:0000256" key="1">
    <source>
        <dbReference type="ARBA" id="ARBA00004240"/>
    </source>
</evidence>
<dbReference type="Proteomes" id="UP000189580">
    <property type="component" value="Chromosome a"/>
</dbReference>
<dbReference type="SUPFAM" id="SSF111126">
    <property type="entry name" value="Ligand-binding domain in the NO signalling and Golgi transport"/>
    <property type="match status" value="1"/>
</dbReference>
<evidence type="ECO:0000256" key="6">
    <source>
        <dbReference type="ARBA" id="ARBA00022892"/>
    </source>
</evidence>
<dbReference type="GO" id="GO:0005085">
    <property type="term" value="F:guanyl-nucleotide exchange factor activity"/>
    <property type="evidence" value="ECO:0007669"/>
    <property type="project" value="EnsemblFungi"/>
</dbReference>
<dbReference type="FunFam" id="3.30.1380.20:FF:000002">
    <property type="entry name" value="Trafficking protein particle complex subunit"/>
    <property type="match status" value="1"/>
</dbReference>
<dbReference type="InterPro" id="IPR007194">
    <property type="entry name" value="TRAPP_component"/>
</dbReference>
<dbReference type="GO" id="GO:1990071">
    <property type="term" value="C:TRAPPII protein complex"/>
    <property type="evidence" value="ECO:0007669"/>
    <property type="project" value="EnsemblFungi"/>
</dbReference>
<dbReference type="Gene3D" id="3.30.1380.20">
    <property type="entry name" value="Trafficking protein particle complex subunit 3"/>
    <property type="match status" value="1"/>
</dbReference>
<sequence length="257" mass="28071">MSTALPGPSTPIVPSSRQPTGIPRTPSSTLPHPSTRSANSTSLLVRSGSGALGSAGSNTTLHSNTSASSLIMSSKRISKYDKNLSRKSTEVSLSSFAFIFSEAIQYMHKRATGIQDFENRLNQLGYHIGQRALELVTVREGKSARRETKVLSILQFIHTTLWKTLFGRSADALERSADAANEYMIIDFEPMITQFISVPRELSQLNCAAFAAGAIEAVLDGSQFTANVTAHTVETDEHPLRTVFLIKFDPLVIEREK</sequence>
<dbReference type="InterPro" id="IPR016696">
    <property type="entry name" value="TRAPP-I_su5"/>
</dbReference>
<dbReference type="PANTHER" id="PTHR20902:SF0">
    <property type="entry name" value="TRAFFICKING PROTEIN PARTICLE COMPLEX SUBUNIT 5"/>
    <property type="match status" value="1"/>
</dbReference>
<feature type="region of interest" description="Disordered" evidence="8">
    <location>
        <begin position="1"/>
        <end position="41"/>
    </location>
</feature>
<dbReference type="CDD" id="cd14943">
    <property type="entry name" value="TRAPPC5_Trs31"/>
    <property type="match status" value="1"/>
</dbReference>
<dbReference type="GO" id="GO:0005783">
    <property type="term" value="C:endoplasmic reticulum"/>
    <property type="evidence" value="ECO:0007669"/>
    <property type="project" value="UniProtKB-SubCell"/>
</dbReference>
<reference evidence="9 10" key="1">
    <citation type="submission" date="2016-02" db="EMBL/GenBank/DDBJ databases">
        <title>Complete genome sequence and transcriptome regulation of the pentose utilising yeast Sugiyamaella lignohabitans.</title>
        <authorList>
            <person name="Bellasio M."/>
            <person name="Peymann A."/>
            <person name="Valli M."/>
            <person name="Sipitzky M."/>
            <person name="Graf A."/>
            <person name="Sauer M."/>
            <person name="Marx H."/>
            <person name="Mattanovich D."/>
        </authorList>
    </citation>
    <scope>NUCLEOTIDE SEQUENCE [LARGE SCALE GENOMIC DNA]</scope>
    <source>
        <strain evidence="9 10">CBS 10342</strain>
    </source>
</reference>
<dbReference type="OrthoDB" id="10254842at2759"/>
<evidence type="ECO:0000256" key="5">
    <source>
        <dbReference type="ARBA" id="ARBA00022824"/>
    </source>
</evidence>
<comment type="subcellular location">
    <subcellularLocation>
        <location evidence="1">Endoplasmic reticulum</location>
    </subcellularLocation>
    <subcellularLocation>
        <location evidence="2">Golgi apparatus</location>
    </subcellularLocation>
</comment>
<dbReference type="GO" id="GO:1990070">
    <property type="term" value="C:TRAPPI protein complex"/>
    <property type="evidence" value="ECO:0007669"/>
    <property type="project" value="EnsemblFungi"/>
</dbReference>
<evidence type="ECO:0000313" key="9">
    <source>
        <dbReference type="EMBL" id="ANB13057.1"/>
    </source>
</evidence>
<dbReference type="GO" id="GO:1990072">
    <property type="term" value="C:TRAPPIII protein complex"/>
    <property type="evidence" value="ECO:0007669"/>
    <property type="project" value="EnsemblFungi"/>
</dbReference>
<dbReference type="KEGG" id="slb:AWJ20_1335"/>
<comment type="similarity">
    <text evidence="3">Belongs to the TRAPP small subunits family. BET3 subfamily.</text>
</comment>
<evidence type="ECO:0000256" key="3">
    <source>
        <dbReference type="ARBA" id="ARBA00006218"/>
    </source>
</evidence>
<evidence type="ECO:0000256" key="2">
    <source>
        <dbReference type="ARBA" id="ARBA00004555"/>
    </source>
</evidence>
<protein>
    <submittedName>
        <fullName evidence="9">Trs31p</fullName>
    </submittedName>
</protein>
<proteinExistence type="inferred from homology"/>
<dbReference type="AlphaFoldDB" id="A0A161HJU1"/>
<dbReference type="InterPro" id="IPR024096">
    <property type="entry name" value="NO_sig/Golgi_transp_ligand-bd"/>
</dbReference>
<dbReference type="PANTHER" id="PTHR20902">
    <property type="entry name" value="41-2 PROTEIN ANTIGEN-RELATED"/>
    <property type="match status" value="1"/>
</dbReference>
<keyword evidence="6" id="KW-0931">ER-Golgi transport</keyword>
<feature type="compositionally biased region" description="Polar residues" evidence="8">
    <location>
        <begin position="12"/>
        <end position="41"/>
    </location>
</feature>
<gene>
    <name evidence="9" type="primary">TRS31</name>
    <name evidence="9" type="ORF">AWJ20_1335</name>
</gene>
<evidence type="ECO:0000256" key="4">
    <source>
        <dbReference type="ARBA" id="ARBA00022448"/>
    </source>
</evidence>
<evidence type="ECO:0000313" key="10">
    <source>
        <dbReference type="Proteomes" id="UP000189580"/>
    </source>
</evidence>
<name>A0A161HJU1_9ASCO</name>